<evidence type="ECO:0000256" key="1">
    <source>
        <dbReference type="ARBA" id="ARBA00004498"/>
    </source>
</evidence>
<dbReference type="SUPFAM" id="SSF49842">
    <property type="entry name" value="TNF-like"/>
    <property type="match status" value="1"/>
</dbReference>
<dbReference type="PANTHER" id="PTHR15427">
    <property type="entry name" value="EMILIN ELASTIN MICROFIBRIL INTERFACE-LOCATED PROTEIN ELASTIN MICROFIBRIL INTERFACER"/>
    <property type="match status" value="1"/>
</dbReference>
<keyword evidence="2" id="KW-0964">Secreted</keyword>
<comment type="subcellular location">
    <subcellularLocation>
        <location evidence="1">Secreted</location>
        <location evidence="1">Extracellular space</location>
        <location evidence="1">Extracellular matrix</location>
    </subcellularLocation>
</comment>
<dbReference type="GO" id="GO:0005581">
    <property type="term" value="C:collagen trimer"/>
    <property type="evidence" value="ECO:0007669"/>
    <property type="project" value="UniProtKB-KW"/>
</dbReference>
<dbReference type="FunFam" id="2.60.120.40:FF:000001">
    <property type="entry name" value="Complement C1q B chain"/>
    <property type="match status" value="1"/>
</dbReference>
<dbReference type="Proteomes" id="UP000694680">
    <property type="component" value="Chromosome 2"/>
</dbReference>
<dbReference type="Gene3D" id="2.60.120.40">
    <property type="match status" value="1"/>
</dbReference>
<feature type="region of interest" description="Disordered" evidence="6">
    <location>
        <begin position="45"/>
        <end position="106"/>
    </location>
</feature>
<feature type="compositionally biased region" description="Low complexity" evidence="6">
    <location>
        <begin position="86"/>
        <end position="99"/>
    </location>
</feature>
<dbReference type="AlphaFoldDB" id="A0A8C5N2U0"/>
<accession>A0A8C5N2U0</accession>
<evidence type="ECO:0000256" key="2">
    <source>
        <dbReference type="ARBA" id="ARBA00022525"/>
    </source>
</evidence>
<dbReference type="PROSITE" id="PS50871">
    <property type="entry name" value="C1Q"/>
    <property type="match status" value="1"/>
</dbReference>
<dbReference type="InterPro" id="IPR008983">
    <property type="entry name" value="Tumour_necrosis_fac-like_dom"/>
</dbReference>
<evidence type="ECO:0000256" key="6">
    <source>
        <dbReference type="SAM" id="MobiDB-lite"/>
    </source>
</evidence>
<evidence type="ECO:0000313" key="9">
    <source>
        <dbReference type="Proteomes" id="UP000694680"/>
    </source>
</evidence>
<organism evidence="8 9">
    <name type="scientific">Gouania willdenowi</name>
    <name type="common">Blunt-snouted clingfish</name>
    <name type="synonym">Lepadogaster willdenowi</name>
    <dbReference type="NCBI Taxonomy" id="441366"/>
    <lineage>
        <taxon>Eukaryota</taxon>
        <taxon>Metazoa</taxon>
        <taxon>Chordata</taxon>
        <taxon>Craniata</taxon>
        <taxon>Vertebrata</taxon>
        <taxon>Euteleostomi</taxon>
        <taxon>Actinopterygii</taxon>
        <taxon>Neopterygii</taxon>
        <taxon>Teleostei</taxon>
        <taxon>Neoteleostei</taxon>
        <taxon>Acanthomorphata</taxon>
        <taxon>Ovalentaria</taxon>
        <taxon>Blenniimorphae</taxon>
        <taxon>Blenniiformes</taxon>
        <taxon>Gobiesocoidei</taxon>
        <taxon>Gobiesocidae</taxon>
        <taxon>Gobiesocinae</taxon>
        <taxon>Gouania</taxon>
    </lineage>
</organism>
<dbReference type="PANTHER" id="PTHR15427:SF49">
    <property type="entry name" value="COLLAGEN ALPHA-1(VIII) CHAIN"/>
    <property type="match status" value="1"/>
</dbReference>
<keyword evidence="3" id="KW-0272">Extracellular matrix</keyword>
<evidence type="ECO:0000256" key="3">
    <source>
        <dbReference type="ARBA" id="ARBA00022530"/>
    </source>
</evidence>
<dbReference type="InterPro" id="IPR050392">
    <property type="entry name" value="Collagen/C1q_domain"/>
</dbReference>
<keyword evidence="4" id="KW-0732">Signal</keyword>
<evidence type="ECO:0000259" key="7">
    <source>
        <dbReference type="PROSITE" id="PS50871"/>
    </source>
</evidence>
<dbReference type="SMART" id="SM00110">
    <property type="entry name" value="C1Q"/>
    <property type="match status" value="1"/>
</dbReference>
<keyword evidence="9" id="KW-1185">Reference proteome</keyword>
<dbReference type="Ensembl" id="ENSGWIT00000031225.1">
    <property type="protein sequence ID" value="ENSGWIP00000028632.1"/>
    <property type="gene ID" value="ENSGWIG00000014931.1"/>
</dbReference>
<dbReference type="Pfam" id="PF00386">
    <property type="entry name" value="C1q"/>
    <property type="match status" value="1"/>
</dbReference>
<evidence type="ECO:0000313" key="8">
    <source>
        <dbReference type="Ensembl" id="ENSGWIP00000028632.1"/>
    </source>
</evidence>
<reference evidence="8" key="2">
    <citation type="submission" date="2025-08" db="UniProtKB">
        <authorList>
            <consortium name="Ensembl"/>
        </authorList>
    </citation>
    <scope>IDENTIFICATION</scope>
</reference>
<dbReference type="InterPro" id="IPR001073">
    <property type="entry name" value="C1q_dom"/>
</dbReference>
<gene>
    <name evidence="8" type="primary">LOC114477215</name>
</gene>
<proteinExistence type="predicted"/>
<feature type="domain" description="C1q" evidence="7">
    <location>
        <begin position="120"/>
        <end position="253"/>
    </location>
</feature>
<protein>
    <submittedName>
        <fullName evidence="8">Collagen alpha-1(VIII) chain-like</fullName>
    </submittedName>
</protein>
<keyword evidence="5" id="KW-0176">Collagen</keyword>
<reference evidence="8" key="1">
    <citation type="submission" date="2020-06" db="EMBL/GenBank/DDBJ databases">
        <authorList>
            <consortium name="Wellcome Sanger Institute Data Sharing"/>
        </authorList>
    </citation>
    <scope>NUCLEOTIDE SEQUENCE [LARGE SCALE GENOMIC DNA]</scope>
</reference>
<reference evidence="8" key="3">
    <citation type="submission" date="2025-09" db="UniProtKB">
        <authorList>
            <consortium name="Ensembl"/>
        </authorList>
    </citation>
    <scope>IDENTIFICATION</scope>
</reference>
<name>A0A8C5N2U0_GOUWI</name>
<dbReference type="PRINTS" id="PR00007">
    <property type="entry name" value="COMPLEMNTC1Q"/>
</dbReference>
<evidence type="ECO:0000256" key="5">
    <source>
        <dbReference type="ARBA" id="ARBA00023119"/>
    </source>
</evidence>
<evidence type="ECO:0000256" key="4">
    <source>
        <dbReference type="ARBA" id="ARBA00022729"/>
    </source>
</evidence>
<sequence length="253" mass="26853">MVWYFWSNSIFYFVQLCWQDILIRGYLKDHLLLVQGLKGIGKPGMNGLPGQPGLPGKPGFPGEPGSVGLNGERGPPGPTEHGPIGLPGSTGLPGHTGLPGPMGPKGPAGEVGPQGGFGGMGLEMPAFTAKLTNPFPLVGSPVVFDQLLYNGNQDYNPATGMMTCSTSGVYYIAYHVHCKGGNVWVALMKNYEPVMYTYDECKKGSLDQASGSAVLLLREGDTVHIQLPSEQAAGLYAGQYVHSTFSGFLLYPM</sequence>